<feature type="coiled-coil region" evidence="1">
    <location>
        <begin position="62"/>
        <end position="93"/>
    </location>
</feature>
<organism evidence="4 5">
    <name type="scientific">Botryobasidium botryosum (strain FD-172 SS1)</name>
    <dbReference type="NCBI Taxonomy" id="930990"/>
    <lineage>
        <taxon>Eukaryota</taxon>
        <taxon>Fungi</taxon>
        <taxon>Dikarya</taxon>
        <taxon>Basidiomycota</taxon>
        <taxon>Agaricomycotina</taxon>
        <taxon>Agaricomycetes</taxon>
        <taxon>Cantharellales</taxon>
        <taxon>Botryobasidiaceae</taxon>
        <taxon>Botryobasidium</taxon>
    </lineage>
</organism>
<dbReference type="GO" id="GO:0003700">
    <property type="term" value="F:DNA-binding transcription factor activity"/>
    <property type="evidence" value="ECO:0007669"/>
    <property type="project" value="InterPro"/>
</dbReference>
<gene>
    <name evidence="4" type="ORF">BOTBODRAFT_73070</name>
</gene>
<dbReference type="InParanoid" id="A0A067MH75"/>
<dbReference type="CDD" id="cd12193">
    <property type="entry name" value="bZIP_GCN4"/>
    <property type="match status" value="1"/>
</dbReference>
<protein>
    <recommendedName>
        <fullName evidence="3">BZIP domain-containing protein</fullName>
    </recommendedName>
</protein>
<sequence>LVPLDAPTQPRNYLTPSTTSRKELPSAFLARTSRKRAVSVVDEEEDLVAAIETKRRQNTIAARRSRQRKLEHTRQLEQENEELQAQVAMWKERA</sequence>
<dbReference type="Pfam" id="PF07716">
    <property type="entry name" value="bZIP_2"/>
    <property type="match status" value="1"/>
</dbReference>
<evidence type="ECO:0000256" key="1">
    <source>
        <dbReference type="SAM" id="Coils"/>
    </source>
</evidence>
<dbReference type="HOGENOM" id="CLU_114207_1_0_1"/>
<feature type="domain" description="BZIP" evidence="3">
    <location>
        <begin position="54"/>
        <end position="68"/>
    </location>
</feature>
<dbReference type="Proteomes" id="UP000027195">
    <property type="component" value="Unassembled WGS sequence"/>
</dbReference>
<name>A0A067MH75_BOTB1</name>
<dbReference type="SUPFAM" id="SSF57959">
    <property type="entry name" value="Leucine zipper domain"/>
    <property type="match status" value="1"/>
</dbReference>
<dbReference type="InterPro" id="IPR004827">
    <property type="entry name" value="bZIP"/>
</dbReference>
<dbReference type="Gene3D" id="3.30.160.60">
    <property type="entry name" value="Classic Zinc Finger"/>
    <property type="match status" value="1"/>
</dbReference>
<accession>A0A067MH75</accession>
<feature type="non-terminal residue" evidence="4">
    <location>
        <position position="1"/>
    </location>
</feature>
<evidence type="ECO:0000313" key="5">
    <source>
        <dbReference type="Proteomes" id="UP000027195"/>
    </source>
</evidence>
<dbReference type="AlphaFoldDB" id="A0A067MH75"/>
<reference evidence="5" key="1">
    <citation type="journal article" date="2014" name="Proc. Natl. Acad. Sci. U.S.A.">
        <title>Extensive sampling of basidiomycete genomes demonstrates inadequacy of the white-rot/brown-rot paradigm for wood decay fungi.</title>
        <authorList>
            <person name="Riley R."/>
            <person name="Salamov A.A."/>
            <person name="Brown D.W."/>
            <person name="Nagy L.G."/>
            <person name="Floudas D."/>
            <person name="Held B.W."/>
            <person name="Levasseur A."/>
            <person name="Lombard V."/>
            <person name="Morin E."/>
            <person name="Otillar R."/>
            <person name="Lindquist E.A."/>
            <person name="Sun H."/>
            <person name="LaButti K.M."/>
            <person name="Schmutz J."/>
            <person name="Jabbour D."/>
            <person name="Luo H."/>
            <person name="Baker S.E."/>
            <person name="Pisabarro A.G."/>
            <person name="Walton J.D."/>
            <person name="Blanchette R.A."/>
            <person name="Henrissat B."/>
            <person name="Martin F."/>
            <person name="Cullen D."/>
            <person name="Hibbett D.S."/>
            <person name="Grigoriev I.V."/>
        </authorList>
    </citation>
    <scope>NUCLEOTIDE SEQUENCE [LARGE SCALE GENOMIC DNA]</scope>
    <source>
        <strain evidence="5">FD-172 SS1</strain>
    </source>
</reference>
<evidence type="ECO:0000259" key="3">
    <source>
        <dbReference type="PROSITE" id="PS00036"/>
    </source>
</evidence>
<evidence type="ECO:0000256" key="2">
    <source>
        <dbReference type="SAM" id="MobiDB-lite"/>
    </source>
</evidence>
<feature type="compositionally biased region" description="Polar residues" evidence="2">
    <location>
        <begin position="9"/>
        <end position="19"/>
    </location>
</feature>
<proteinExistence type="predicted"/>
<dbReference type="OrthoDB" id="2257100at2759"/>
<dbReference type="EMBL" id="KL198034">
    <property type="protein sequence ID" value="KDQ15138.1"/>
    <property type="molecule type" value="Genomic_DNA"/>
</dbReference>
<keyword evidence="1" id="KW-0175">Coiled coil</keyword>
<dbReference type="PROSITE" id="PS00036">
    <property type="entry name" value="BZIP_BASIC"/>
    <property type="match status" value="1"/>
</dbReference>
<feature type="region of interest" description="Disordered" evidence="2">
    <location>
        <begin position="1"/>
        <end position="20"/>
    </location>
</feature>
<feature type="non-terminal residue" evidence="4">
    <location>
        <position position="94"/>
    </location>
</feature>
<dbReference type="InterPro" id="IPR046347">
    <property type="entry name" value="bZIP_sf"/>
</dbReference>
<keyword evidence="5" id="KW-1185">Reference proteome</keyword>
<dbReference type="STRING" id="930990.A0A067MH75"/>
<evidence type="ECO:0000313" key="4">
    <source>
        <dbReference type="EMBL" id="KDQ15138.1"/>
    </source>
</evidence>